<feature type="transmembrane region" description="Helical" evidence="1">
    <location>
        <begin position="149"/>
        <end position="174"/>
    </location>
</feature>
<sequence length="240" mass="23848">MEGPAPIVVAPPADALPVAEEVGPIVVASPPGDVAIVSGDSVVVIDGGVVQPLIIDTAPRVQAVPQPPWSGAGRFVGGAVMLTAGLGLLTAATFEFADGRDTTQPVVSQVPAGISMLAAGGIMIGTGVRDQHRLSEWEAATRIDAKPMGTGLIIGGVTAISLGSMAGVATAIAADLDLDAPRSIPAGWATAGVAVGGGTALLIAGIVRRARYGKWRDRVTGVPMVAPTRAGATVGLVGQF</sequence>
<name>A0A2S9YVL9_9BACT</name>
<dbReference type="AlphaFoldDB" id="A0A2S9YVL9"/>
<proteinExistence type="predicted"/>
<organism evidence="2 3">
    <name type="scientific">Enhygromyxa salina</name>
    <dbReference type="NCBI Taxonomy" id="215803"/>
    <lineage>
        <taxon>Bacteria</taxon>
        <taxon>Pseudomonadati</taxon>
        <taxon>Myxococcota</taxon>
        <taxon>Polyangia</taxon>
        <taxon>Nannocystales</taxon>
        <taxon>Nannocystaceae</taxon>
        <taxon>Enhygromyxa</taxon>
    </lineage>
</organism>
<reference evidence="2 3" key="1">
    <citation type="submission" date="2018-03" db="EMBL/GenBank/DDBJ databases">
        <title>Draft Genome Sequences of the Obligatory Marine Myxobacteria Enhygromyxa salina SWB007.</title>
        <authorList>
            <person name="Poehlein A."/>
            <person name="Moghaddam J.A."/>
            <person name="Harms H."/>
            <person name="Alanjari M."/>
            <person name="Koenig G.M."/>
            <person name="Daniel R."/>
            <person name="Schaeberle T.F."/>
        </authorList>
    </citation>
    <scope>NUCLEOTIDE SEQUENCE [LARGE SCALE GENOMIC DNA]</scope>
    <source>
        <strain evidence="2 3">SWB007</strain>
    </source>
</reference>
<gene>
    <name evidence="2" type="ORF">ENSA7_11260</name>
</gene>
<dbReference type="Proteomes" id="UP000238823">
    <property type="component" value="Unassembled WGS sequence"/>
</dbReference>
<feature type="transmembrane region" description="Helical" evidence="1">
    <location>
        <begin position="186"/>
        <end position="207"/>
    </location>
</feature>
<evidence type="ECO:0000313" key="3">
    <source>
        <dbReference type="Proteomes" id="UP000238823"/>
    </source>
</evidence>
<comment type="caution">
    <text evidence="2">The sequence shown here is derived from an EMBL/GenBank/DDBJ whole genome shotgun (WGS) entry which is preliminary data.</text>
</comment>
<evidence type="ECO:0000256" key="1">
    <source>
        <dbReference type="SAM" id="Phobius"/>
    </source>
</evidence>
<dbReference type="EMBL" id="PVNL01000030">
    <property type="protein sequence ID" value="PRQ09136.1"/>
    <property type="molecule type" value="Genomic_DNA"/>
</dbReference>
<accession>A0A2S9YVL9</accession>
<keyword evidence="1" id="KW-1133">Transmembrane helix</keyword>
<keyword evidence="1" id="KW-0812">Transmembrane</keyword>
<evidence type="ECO:0000313" key="2">
    <source>
        <dbReference type="EMBL" id="PRQ09136.1"/>
    </source>
</evidence>
<feature type="transmembrane region" description="Helical" evidence="1">
    <location>
        <begin position="75"/>
        <end position="94"/>
    </location>
</feature>
<keyword evidence="1" id="KW-0472">Membrane</keyword>
<protein>
    <submittedName>
        <fullName evidence="2">Uncharacterized protein</fullName>
    </submittedName>
</protein>